<feature type="compositionally biased region" description="Polar residues" evidence="1">
    <location>
        <begin position="26"/>
        <end position="38"/>
    </location>
</feature>
<name>A0AAF0CNG1_9BACT</name>
<feature type="region of interest" description="Disordered" evidence="1">
    <location>
        <begin position="1"/>
        <end position="38"/>
    </location>
</feature>
<dbReference type="EMBL" id="CP119075">
    <property type="protein sequence ID" value="WED64385.1"/>
    <property type="molecule type" value="Genomic_DNA"/>
</dbReference>
<evidence type="ECO:0000313" key="3">
    <source>
        <dbReference type="Proteomes" id="UP001218638"/>
    </source>
</evidence>
<proteinExistence type="predicted"/>
<dbReference type="Proteomes" id="UP001218638">
    <property type="component" value="Chromosome"/>
</dbReference>
<gene>
    <name evidence="2" type="ORF">PXH66_18765</name>
</gene>
<organism evidence="2 3">
    <name type="scientific">Synoicihabitans lomoniglobus</name>
    <dbReference type="NCBI Taxonomy" id="2909285"/>
    <lineage>
        <taxon>Bacteria</taxon>
        <taxon>Pseudomonadati</taxon>
        <taxon>Verrucomicrobiota</taxon>
        <taxon>Opitutia</taxon>
        <taxon>Opitutales</taxon>
        <taxon>Opitutaceae</taxon>
        <taxon>Synoicihabitans</taxon>
    </lineage>
</organism>
<evidence type="ECO:0000256" key="1">
    <source>
        <dbReference type="SAM" id="MobiDB-lite"/>
    </source>
</evidence>
<evidence type="ECO:0000313" key="2">
    <source>
        <dbReference type="EMBL" id="WED64385.1"/>
    </source>
</evidence>
<protein>
    <submittedName>
        <fullName evidence="2">Uncharacterized protein</fullName>
    </submittedName>
</protein>
<dbReference type="RefSeq" id="WP_330932100.1">
    <property type="nucleotide sequence ID" value="NZ_CP119075.1"/>
</dbReference>
<dbReference type="AlphaFoldDB" id="A0AAF0CNG1"/>
<accession>A0AAF0CNG1</accession>
<dbReference type="KEGG" id="slom:PXH66_18765"/>
<sequence>MKSPTPRSGVLHAGKHRADGEPKSGENVSIESGAQKAQNEFDRIVISLPPPARRTTTTTFVSTMGLNEAAARRSEE</sequence>
<reference evidence="2" key="1">
    <citation type="submission" date="2023-03" db="EMBL/GenBank/DDBJ databases">
        <title>Lomoglobus Profundus gen. nov., sp. nov., a novel member of the phylum Verrucomicrobia, isolated from deep-marine sediment of South China Sea.</title>
        <authorList>
            <person name="Ahmad T."/>
            <person name="Ishaq S.E."/>
            <person name="Wang F."/>
        </authorList>
    </citation>
    <scope>NUCLEOTIDE SEQUENCE</scope>
    <source>
        <strain evidence="2">LMO-M01</strain>
    </source>
</reference>
<keyword evidence="3" id="KW-1185">Reference proteome</keyword>